<dbReference type="Pfam" id="PF02666">
    <property type="entry name" value="PS_Dcarbxylase"/>
    <property type="match status" value="1"/>
</dbReference>
<sequence>MSESDIVQILRDYLDDNPEFRKDFESAFRLALTYNIKQFDDFAIRTLDDYLNHYESYVKWIPIENNDGNKVYYHLCLFHFVLDLPPLKQHQSPVDPKSHWTWLSQWIVDFSKAIGRFHDTPESITPESLQTFRDCPKYSLDDYQEPEGGWKTFNDFFGRKIKPGLRDPDPDTDVDVVIVHPADSVYNGPWSVDDTNHVEFVKHVPWNISQLLDGTRFGGKFKGGKFIHSFLNSYDYHRQHAPVGGKVVDARVIPGLCYVEVVPVESRTNPERTTTTLRMKRKLAHNEAHKFVEGAQYEGLEAPDTPGFQFIQTRGLILIDNPDIGLVGVLPIGMAQVSSIVVTVEVGQDVKKGDEISYFQFGGSDCIMVFQGGVDIEFTAKPGGKYLCGKQIAVARKGQRKVRVG</sequence>
<dbReference type="EMBL" id="JASBNA010000078">
    <property type="protein sequence ID" value="KAK7678019.1"/>
    <property type="molecule type" value="Genomic_DNA"/>
</dbReference>
<dbReference type="PANTHER" id="PTHR10067">
    <property type="entry name" value="PHOSPHATIDYLSERINE DECARBOXYLASE"/>
    <property type="match status" value="1"/>
</dbReference>
<accession>A0AAW0FGI7</accession>
<dbReference type="GO" id="GO:0004609">
    <property type="term" value="F:phosphatidylserine decarboxylase activity"/>
    <property type="evidence" value="ECO:0007669"/>
    <property type="project" value="InterPro"/>
</dbReference>
<dbReference type="GO" id="GO:0008654">
    <property type="term" value="P:phospholipid biosynthetic process"/>
    <property type="evidence" value="ECO:0007669"/>
    <property type="project" value="InterPro"/>
</dbReference>
<organism evidence="3 4">
    <name type="scientific">Cerrena zonata</name>
    <dbReference type="NCBI Taxonomy" id="2478898"/>
    <lineage>
        <taxon>Eukaryota</taxon>
        <taxon>Fungi</taxon>
        <taxon>Dikarya</taxon>
        <taxon>Basidiomycota</taxon>
        <taxon>Agaricomycotina</taxon>
        <taxon>Agaricomycetes</taxon>
        <taxon>Polyporales</taxon>
        <taxon>Cerrenaceae</taxon>
        <taxon>Cerrena</taxon>
    </lineage>
</organism>
<dbReference type="InterPro" id="IPR003817">
    <property type="entry name" value="PS_Dcarbxylase"/>
</dbReference>
<reference evidence="3 4" key="1">
    <citation type="submission" date="2022-09" db="EMBL/GenBank/DDBJ databases">
        <authorList>
            <person name="Palmer J.M."/>
        </authorList>
    </citation>
    <scope>NUCLEOTIDE SEQUENCE [LARGE SCALE GENOMIC DNA]</scope>
    <source>
        <strain evidence="3 4">DSM 7382</strain>
    </source>
</reference>
<keyword evidence="2" id="KW-0456">Lyase</keyword>
<evidence type="ECO:0000313" key="4">
    <source>
        <dbReference type="Proteomes" id="UP001385951"/>
    </source>
</evidence>
<gene>
    <name evidence="3" type="ORF">QCA50_018959</name>
</gene>
<evidence type="ECO:0008006" key="5">
    <source>
        <dbReference type="Google" id="ProtNLM"/>
    </source>
</evidence>
<evidence type="ECO:0000256" key="1">
    <source>
        <dbReference type="ARBA" id="ARBA00022793"/>
    </source>
</evidence>
<dbReference type="Proteomes" id="UP001385951">
    <property type="component" value="Unassembled WGS sequence"/>
</dbReference>
<dbReference type="PANTHER" id="PTHR10067:SF13">
    <property type="entry name" value="PHOSPHATIDYLSERINE DECARBOXYLASE"/>
    <property type="match status" value="1"/>
</dbReference>
<dbReference type="AlphaFoldDB" id="A0AAW0FGI7"/>
<protein>
    <recommendedName>
        <fullName evidence="5">Phosphatidylserine decarboxylase</fullName>
    </recommendedName>
</protein>
<keyword evidence="1" id="KW-0210">Decarboxylase</keyword>
<comment type="caution">
    <text evidence="3">The sequence shown here is derived from an EMBL/GenBank/DDBJ whole genome shotgun (WGS) entry which is preliminary data.</text>
</comment>
<keyword evidence="4" id="KW-1185">Reference proteome</keyword>
<evidence type="ECO:0000256" key="2">
    <source>
        <dbReference type="ARBA" id="ARBA00023239"/>
    </source>
</evidence>
<name>A0AAW0FGI7_9APHY</name>
<proteinExistence type="predicted"/>
<evidence type="ECO:0000313" key="3">
    <source>
        <dbReference type="EMBL" id="KAK7678019.1"/>
    </source>
</evidence>